<sequence length="574" mass="65061">MKKFEEAESPLSEELFASKILLLNGQILCHLEMFNRLGHSKKLFAFISEMDTLISESSNLPTTSTLNDFQSFAKSMLLERIADLLMIQFPIKISEAIDIGSSNNNFKSFLCSISPEKLEDSLAETDPTNCASKIWLLNDSCDFLNRLIWLLAFNKKLSDCSFTFLDPLLKFLPKEVEDDNLHKFNNLSLTETDVKILLLACSCWAKLTWQKDISGRTPAIYPYFLFVKPSLRFSTFWKKLITRSHHPDQPNANSFTNFISALEVSRLRREIPDLRIIDAVFKWFTNNSSSVSSVWPSHYSRVLICLIDGSLLQPTIASDKAFFPSLGDYPTTELEDSIFDNAYKWLNGSIASDISDDQKVLLNESHNSASNSSDMKEIMTFEDETSLINDKKSLIERLEDLVQKYTFEDLEIDCLADSSISSDYSLQHDFDQICGTKNEMLEIQTKIDEACEKLQAGFKFPITSGNDSEELIAAFINCEIESTNRFERTLRAFFSEYSNNASVLPTIVNQAEIPTYKDYSISSSGSASLHEIKETFTPHDPKKCLGCADENSQNKALQILDCLADLPFLVSNYT</sequence>
<reference evidence="1 3" key="2">
    <citation type="submission" date="2018-11" db="EMBL/GenBank/DDBJ databases">
        <authorList>
            <consortium name="Pathogen Informatics"/>
        </authorList>
    </citation>
    <scope>NUCLEOTIDE SEQUENCE [LARGE SCALE GENOMIC DNA]</scope>
</reference>
<evidence type="ECO:0000313" key="2">
    <source>
        <dbReference type="Proteomes" id="UP000038040"/>
    </source>
</evidence>
<dbReference type="EMBL" id="UYYG01001200">
    <property type="protein sequence ID" value="VDN60064.1"/>
    <property type="molecule type" value="Genomic_DNA"/>
</dbReference>
<evidence type="ECO:0000313" key="4">
    <source>
        <dbReference type="WBParaSite" id="DME_0000739901-mRNA-1"/>
    </source>
</evidence>
<dbReference type="AlphaFoldDB" id="A0A0N4UIG6"/>
<dbReference type="STRING" id="318479.A0A0N4UIG6"/>
<reference evidence="4" key="1">
    <citation type="submission" date="2017-02" db="UniProtKB">
        <authorList>
            <consortium name="WormBaseParasite"/>
        </authorList>
    </citation>
    <scope>IDENTIFICATION</scope>
</reference>
<name>A0A0N4UIG6_DRAME</name>
<gene>
    <name evidence="1" type="ORF">DME_LOCUS10037</name>
</gene>
<evidence type="ECO:0000313" key="3">
    <source>
        <dbReference type="Proteomes" id="UP000274756"/>
    </source>
</evidence>
<dbReference type="Proteomes" id="UP000038040">
    <property type="component" value="Unplaced"/>
</dbReference>
<organism evidence="2 4">
    <name type="scientific">Dracunculus medinensis</name>
    <name type="common">Guinea worm</name>
    <dbReference type="NCBI Taxonomy" id="318479"/>
    <lineage>
        <taxon>Eukaryota</taxon>
        <taxon>Metazoa</taxon>
        <taxon>Ecdysozoa</taxon>
        <taxon>Nematoda</taxon>
        <taxon>Chromadorea</taxon>
        <taxon>Rhabditida</taxon>
        <taxon>Spirurina</taxon>
        <taxon>Dracunculoidea</taxon>
        <taxon>Dracunculidae</taxon>
        <taxon>Dracunculus</taxon>
    </lineage>
</organism>
<dbReference type="WBParaSite" id="DME_0000739901-mRNA-1">
    <property type="protein sequence ID" value="DME_0000739901-mRNA-1"/>
    <property type="gene ID" value="DME_0000739901"/>
</dbReference>
<proteinExistence type="predicted"/>
<keyword evidence="3" id="KW-1185">Reference proteome</keyword>
<accession>A0A0N4UIG6</accession>
<evidence type="ECO:0000313" key="1">
    <source>
        <dbReference type="EMBL" id="VDN60064.1"/>
    </source>
</evidence>
<dbReference type="OrthoDB" id="5790596at2759"/>
<protein>
    <submittedName>
        <fullName evidence="1 4">Uncharacterized protein</fullName>
    </submittedName>
</protein>
<dbReference type="Proteomes" id="UP000274756">
    <property type="component" value="Unassembled WGS sequence"/>
</dbReference>